<reference evidence="2" key="2">
    <citation type="submission" date="2015-01" db="EMBL/GenBank/DDBJ databases">
        <title>Evolutionary Origins and Diversification of the Mycorrhizal Mutualists.</title>
        <authorList>
            <consortium name="DOE Joint Genome Institute"/>
            <consortium name="Mycorrhizal Genomics Consortium"/>
            <person name="Kohler A."/>
            <person name="Kuo A."/>
            <person name="Nagy L.G."/>
            <person name="Floudas D."/>
            <person name="Copeland A."/>
            <person name="Barry K.W."/>
            <person name="Cichocki N."/>
            <person name="Veneault-Fourrey C."/>
            <person name="LaButti K."/>
            <person name="Lindquist E.A."/>
            <person name="Lipzen A."/>
            <person name="Lundell T."/>
            <person name="Morin E."/>
            <person name="Murat C."/>
            <person name="Riley R."/>
            <person name="Ohm R."/>
            <person name="Sun H."/>
            <person name="Tunlid A."/>
            <person name="Henrissat B."/>
            <person name="Grigoriev I.V."/>
            <person name="Hibbett D.S."/>
            <person name="Martin F."/>
        </authorList>
    </citation>
    <scope>NUCLEOTIDE SEQUENCE [LARGE SCALE GENOMIC DNA]</scope>
    <source>
        <strain evidence="2">Foug A</strain>
    </source>
</reference>
<organism evidence="1 2">
    <name type="scientific">Scleroderma citrinum Foug A</name>
    <dbReference type="NCBI Taxonomy" id="1036808"/>
    <lineage>
        <taxon>Eukaryota</taxon>
        <taxon>Fungi</taxon>
        <taxon>Dikarya</taxon>
        <taxon>Basidiomycota</taxon>
        <taxon>Agaricomycotina</taxon>
        <taxon>Agaricomycetes</taxon>
        <taxon>Agaricomycetidae</taxon>
        <taxon>Boletales</taxon>
        <taxon>Sclerodermatineae</taxon>
        <taxon>Sclerodermataceae</taxon>
        <taxon>Scleroderma</taxon>
    </lineage>
</organism>
<dbReference type="Proteomes" id="UP000053989">
    <property type="component" value="Unassembled WGS sequence"/>
</dbReference>
<evidence type="ECO:0000313" key="2">
    <source>
        <dbReference type="Proteomes" id="UP000053989"/>
    </source>
</evidence>
<dbReference type="EMBL" id="KN822012">
    <property type="protein sequence ID" value="KIM67569.1"/>
    <property type="molecule type" value="Genomic_DNA"/>
</dbReference>
<dbReference type="AlphaFoldDB" id="A0A0C3EH08"/>
<reference evidence="1 2" key="1">
    <citation type="submission" date="2014-04" db="EMBL/GenBank/DDBJ databases">
        <authorList>
            <consortium name="DOE Joint Genome Institute"/>
            <person name="Kuo A."/>
            <person name="Kohler A."/>
            <person name="Nagy L.G."/>
            <person name="Floudas D."/>
            <person name="Copeland A."/>
            <person name="Barry K.W."/>
            <person name="Cichocki N."/>
            <person name="Veneault-Fourrey C."/>
            <person name="LaButti K."/>
            <person name="Lindquist E.A."/>
            <person name="Lipzen A."/>
            <person name="Lundell T."/>
            <person name="Morin E."/>
            <person name="Murat C."/>
            <person name="Sun H."/>
            <person name="Tunlid A."/>
            <person name="Henrissat B."/>
            <person name="Grigoriev I.V."/>
            <person name="Hibbett D.S."/>
            <person name="Martin F."/>
            <person name="Nordberg H.P."/>
            <person name="Cantor M.N."/>
            <person name="Hua S.X."/>
        </authorList>
    </citation>
    <scope>NUCLEOTIDE SEQUENCE [LARGE SCALE GENOMIC DNA]</scope>
    <source>
        <strain evidence="1 2">Foug A</strain>
    </source>
</reference>
<dbReference type="InParanoid" id="A0A0C3EH08"/>
<sequence>MTWRSNRISQSGTLGTVSAMSYERKVIPGKMAPFFPPHPPELDVELLNPRITDRYF</sequence>
<gene>
    <name evidence="1" type="ORF">SCLCIDRAFT_1210219</name>
</gene>
<keyword evidence="2" id="KW-1185">Reference proteome</keyword>
<evidence type="ECO:0000313" key="1">
    <source>
        <dbReference type="EMBL" id="KIM67569.1"/>
    </source>
</evidence>
<name>A0A0C3EH08_9AGAM</name>
<proteinExistence type="predicted"/>
<protein>
    <submittedName>
        <fullName evidence="1">Uncharacterized protein</fullName>
    </submittedName>
</protein>
<dbReference type="HOGENOM" id="CLU_3015557_0_0_1"/>
<accession>A0A0C3EH08</accession>